<dbReference type="InterPro" id="IPR001810">
    <property type="entry name" value="F-box_dom"/>
</dbReference>
<dbReference type="Pfam" id="PF23622">
    <property type="entry name" value="LRR_At1g61320_AtMIF1"/>
    <property type="match status" value="1"/>
</dbReference>
<feature type="domain" description="At1g61320/AtMIF1 LRR" evidence="3">
    <location>
        <begin position="111"/>
        <end position="419"/>
    </location>
</feature>
<dbReference type="InterPro" id="IPR032675">
    <property type="entry name" value="LRR_dom_sf"/>
</dbReference>
<evidence type="ECO:0000313" key="6">
    <source>
        <dbReference type="Proteomes" id="UP000008810"/>
    </source>
</evidence>
<proteinExistence type="predicted"/>
<feature type="compositionally biased region" description="Basic and acidic residues" evidence="1">
    <location>
        <begin position="9"/>
        <end position="18"/>
    </location>
</feature>
<gene>
    <name evidence="4" type="ORF">BRADI_1g43060v3</name>
</gene>
<dbReference type="Pfam" id="PF00646">
    <property type="entry name" value="F-box"/>
    <property type="match status" value="1"/>
</dbReference>
<dbReference type="InParanoid" id="A0A0Q3JLI8"/>
<reference evidence="4" key="2">
    <citation type="submission" date="2017-06" db="EMBL/GenBank/DDBJ databases">
        <title>WGS assembly of Brachypodium distachyon.</title>
        <authorList>
            <consortium name="The International Brachypodium Initiative"/>
            <person name="Lucas S."/>
            <person name="Harmon-Smith M."/>
            <person name="Lail K."/>
            <person name="Tice H."/>
            <person name="Grimwood J."/>
            <person name="Bruce D."/>
            <person name="Barry K."/>
            <person name="Shu S."/>
            <person name="Lindquist E."/>
            <person name="Wang M."/>
            <person name="Pitluck S."/>
            <person name="Vogel J.P."/>
            <person name="Garvin D.F."/>
            <person name="Mockler T.C."/>
            <person name="Schmutz J."/>
            <person name="Rokhsar D."/>
            <person name="Bevan M.W."/>
        </authorList>
    </citation>
    <scope>NUCLEOTIDE SEQUENCE</scope>
    <source>
        <strain evidence="4">Bd21</strain>
    </source>
</reference>
<evidence type="ECO:0008006" key="7">
    <source>
        <dbReference type="Google" id="ProtNLM"/>
    </source>
</evidence>
<protein>
    <recommendedName>
        <fullName evidence="7">F-box domain-containing protein</fullName>
    </recommendedName>
</protein>
<dbReference type="PANTHER" id="PTHR34145:SF65">
    <property type="entry name" value="FBD DOMAIN-CONTAINING PROTEIN"/>
    <property type="match status" value="1"/>
</dbReference>
<dbReference type="PANTHER" id="PTHR34145">
    <property type="entry name" value="OS02G0105600 PROTEIN"/>
    <property type="match status" value="1"/>
</dbReference>
<sequence length="470" mass="53281">MALNFDGDGNAKRLHADEEGNQGDRISEMVDDLKLKILTHLPLKDAIRMVVLSKEWSRVWKLRLNQDVGGAHIHHDLVPRIYPSSEQLLELLQRRRGRRLQSFSLVVKTSELHVELRNTSARNRITFHFPMRSRNLARLSLRGINLSQRHYMSPQNISKLEVIRLYEVGIVDKVLLKMVPLYAALRTLDLCYCHGLSDLRRVFHGRNLRTLTVDECAGVRELNVQPVLKPVCSIRSFRYSGSFIWPFYLPRAAAFTDLYICYNVAIPVDVSGQWFDNTLFNTSELTVLTICSNVLQAVSSLTDAGVHAGLAKVANFQKLKELQLIMFEMKALNLAGIYAFLKNCQCPTLESLFVQLPTEKSYMPVVDANNGVIEEPPEDVLENLKVVKIMNFSCDLIAVQLVLFFLRKANSLRELLLVAPNINQLNVSDIPDIQQADRLLLNEALANGKLVLKPDNTTPCPLHSEVFAEL</sequence>
<keyword evidence="6" id="KW-1185">Reference proteome</keyword>
<dbReference type="InterPro" id="IPR053772">
    <property type="entry name" value="At1g61320/At1g61330-like"/>
</dbReference>
<dbReference type="SUPFAM" id="SSF52047">
    <property type="entry name" value="RNI-like"/>
    <property type="match status" value="1"/>
</dbReference>
<dbReference type="EMBL" id="CM000880">
    <property type="protein sequence ID" value="KQK18523.1"/>
    <property type="molecule type" value="Genomic_DNA"/>
</dbReference>
<reference evidence="5" key="3">
    <citation type="submission" date="2018-08" db="UniProtKB">
        <authorList>
            <consortium name="EnsemblPlants"/>
        </authorList>
    </citation>
    <scope>IDENTIFICATION</scope>
    <source>
        <strain evidence="5">cv. Bd21</strain>
    </source>
</reference>
<accession>A0A0Q3JLI8</accession>
<dbReference type="InterPro" id="IPR055357">
    <property type="entry name" value="LRR_At1g61320_AtMIF1"/>
</dbReference>
<evidence type="ECO:0000259" key="3">
    <source>
        <dbReference type="Pfam" id="PF23622"/>
    </source>
</evidence>
<dbReference type="Gene3D" id="3.80.10.10">
    <property type="entry name" value="Ribonuclease Inhibitor"/>
    <property type="match status" value="1"/>
</dbReference>
<evidence type="ECO:0000256" key="1">
    <source>
        <dbReference type="SAM" id="MobiDB-lite"/>
    </source>
</evidence>
<feature type="domain" description="F-box" evidence="2">
    <location>
        <begin position="26"/>
        <end position="61"/>
    </location>
</feature>
<dbReference type="Gramene" id="KQK18523">
    <property type="protein sequence ID" value="KQK18523"/>
    <property type="gene ID" value="BRADI_1g43060v3"/>
</dbReference>
<feature type="region of interest" description="Disordered" evidence="1">
    <location>
        <begin position="1"/>
        <end position="20"/>
    </location>
</feature>
<evidence type="ECO:0000259" key="2">
    <source>
        <dbReference type="Pfam" id="PF00646"/>
    </source>
</evidence>
<name>A0A0Q3JLI8_BRADI</name>
<evidence type="ECO:0000313" key="5">
    <source>
        <dbReference type="EnsemblPlants" id="KQK18523"/>
    </source>
</evidence>
<dbReference type="Proteomes" id="UP000008810">
    <property type="component" value="Chromosome 1"/>
</dbReference>
<dbReference type="ExpressionAtlas" id="A0A0Q3JLI8">
    <property type="expression patterns" value="baseline"/>
</dbReference>
<evidence type="ECO:0000313" key="4">
    <source>
        <dbReference type="EMBL" id="KQK18523.1"/>
    </source>
</evidence>
<dbReference type="OrthoDB" id="672536at2759"/>
<dbReference type="SUPFAM" id="SSF81383">
    <property type="entry name" value="F-box domain"/>
    <property type="match status" value="1"/>
</dbReference>
<dbReference type="AlphaFoldDB" id="A0A0Q3JLI8"/>
<dbReference type="InterPro" id="IPR036047">
    <property type="entry name" value="F-box-like_dom_sf"/>
</dbReference>
<reference evidence="4 5" key="1">
    <citation type="journal article" date="2010" name="Nature">
        <title>Genome sequencing and analysis of the model grass Brachypodium distachyon.</title>
        <authorList>
            <consortium name="International Brachypodium Initiative"/>
        </authorList>
    </citation>
    <scope>NUCLEOTIDE SEQUENCE [LARGE SCALE GENOMIC DNA]</scope>
    <source>
        <strain evidence="4 5">Bd21</strain>
    </source>
</reference>
<dbReference type="EnsemblPlants" id="KQK18523">
    <property type="protein sequence ID" value="KQK18523"/>
    <property type="gene ID" value="BRADI_1g43060v3"/>
</dbReference>
<organism evidence="4">
    <name type="scientific">Brachypodium distachyon</name>
    <name type="common">Purple false brome</name>
    <name type="synonym">Trachynia distachya</name>
    <dbReference type="NCBI Taxonomy" id="15368"/>
    <lineage>
        <taxon>Eukaryota</taxon>
        <taxon>Viridiplantae</taxon>
        <taxon>Streptophyta</taxon>
        <taxon>Embryophyta</taxon>
        <taxon>Tracheophyta</taxon>
        <taxon>Spermatophyta</taxon>
        <taxon>Magnoliopsida</taxon>
        <taxon>Liliopsida</taxon>
        <taxon>Poales</taxon>
        <taxon>Poaceae</taxon>
        <taxon>BOP clade</taxon>
        <taxon>Pooideae</taxon>
        <taxon>Stipodae</taxon>
        <taxon>Brachypodieae</taxon>
        <taxon>Brachypodium</taxon>
    </lineage>
</organism>